<organism evidence="4 5">
    <name type="scientific">Salinicola rhizosphaerae</name>
    <dbReference type="NCBI Taxonomy" id="1443141"/>
    <lineage>
        <taxon>Bacteria</taxon>
        <taxon>Pseudomonadati</taxon>
        <taxon>Pseudomonadota</taxon>
        <taxon>Gammaproteobacteria</taxon>
        <taxon>Oceanospirillales</taxon>
        <taxon>Halomonadaceae</taxon>
        <taxon>Salinicola</taxon>
    </lineage>
</organism>
<proteinExistence type="predicted"/>
<accession>A0ABQ3E3L1</accession>
<dbReference type="InterPro" id="IPR025232">
    <property type="entry name" value="DUF4174"/>
</dbReference>
<dbReference type="EMBL" id="BMZI01000005">
    <property type="protein sequence ID" value="GHB24719.1"/>
    <property type="molecule type" value="Genomic_DNA"/>
</dbReference>
<gene>
    <name evidence="4" type="ORF">GCM10009038_24750</name>
</gene>
<feature type="signal peptide" evidence="2">
    <location>
        <begin position="1"/>
        <end position="24"/>
    </location>
</feature>
<keyword evidence="1 2" id="KW-0732">Signal</keyword>
<evidence type="ECO:0000313" key="4">
    <source>
        <dbReference type="EMBL" id="GHB24719.1"/>
    </source>
</evidence>
<dbReference type="Pfam" id="PF13778">
    <property type="entry name" value="DUF4174"/>
    <property type="match status" value="1"/>
</dbReference>
<keyword evidence="5" id="KW-1185">Reference proteome</keyword>
<evidence type="ECO:0000259" key="3">
    <source>
        <dbReference type="Pfam" id="PF13778"/>
    </source>
</evidence>
<dbReference type="RefSeq" id="WP_229809089.1">
    <property type="nucleotide sequence ID" value="NZ_BMZI01000005.1"/>
</dbReference>
<sequence>MKAWIMTGALLAGAFIAGGAGAQADEGQQNPANPLVTDKWNFRPLIILTPDPHAPAYQHLRAQLERSQDQFDSRDMVLYTIEGTQGTRHGQPMTAYETDALVKALGVSPDQGVTTVLVGKDGGKKVEQRGDIDLQQIYDTIDRMPMRRAGSN</sequence>
<evidence type="ECO:0000313" key="5">
    <source>
        <dbReference type="Proteomes" id="UP000646745"/>
    </source>
</evidence>
<reference evidence="5" key="1">
    <citation type="journal article" date="2019" name="Int. J. Syst. Evol. Microbiol.">
        <title>The Global Catalogue of Microorganisms (GCM) 10K type strain sequencing project: providing services to taxonomists for standard genome sequencing and annotation.</title>
        <authorList>
            <consortium name="The Broad Institute Genomics Platform"/>
            <consortium name="The Broad Institute Genome Sequencing Center for Infectious Disease"/>
            <person name="Wu L."/>
            <person name="Ma J."/>
        </authorList>
    </citation>
    <scope>NUCLEOTIDE SEQUENCE [LARGE SCALE GENOMIC DNA]</scope>
    <source>
        <strain evidence="5">KCTC 32998</strain>
    </source>
</reference>
<name>A0ABQ3E3L1_9GAMM</name>
<dbReference type="Proteomes" id="UP000646745">
    <property type="component" value="Unassembled WGS sequence"/>
</dbReference>
<feature type="chain" id="PRO_5045944621" description="DUF4174 domain-containing protein" evidence="2">
    <location>
        <begin position="25"/>
        <end position="152"/>
    </location>
</feature>
<evidence type="ECO:0000256" key="1">
    <source>
        <dbReference type="ARBA" id="ARBA00022729"/>
    </source>
</evidence>
<protein>
    <recommendedName>
        <fullName evidence="3">DUF4174 domain-containing protein</fullName>
    </recommendedName>
</protein>
<comment type="caution">
    <text evidence="4">The sequence shown here is derived from an EMBL/GenBank/DDBJ whole genome shotgun (WGS) entry which is preliminary data.</text>
</comment>
<evidence type="ECO:0000256" key="2">
    <source>
        <dbReference type="SAM" id="SignalP"/>
    </source>
</evidence>
<feature type="domain" description="DUF4174" evidence="3">
    <location>
        <begin position="37"/>
        <end position="148"/>
    </location>
</feature>